<dbReference type="InterPro" id="IPR000719">
    <property type="entry name" value="Prot_kinase_dom"/>
</dbReference>
<protein>
    <submittedName>
        <fullName evidence="11">Uncharacterized protein</fullName>
    </submittedName>
</protein>
<dbReference type="SUPFAM" id="SSF56112">
    <property type="entry name" value="Protein kinase-like (PK-like)"/>
    <property type="match status" value="1"/>
</dbReference>
<dbReference type="PROSITE" id="PS00108">
    <property type="entry name" value="PROTEIN_KINASE_ST"/>
    <property type="match status" value="1"/>
</dbReference>
<comment type="caution">
    <text evidence="11">The sequence shown here is derived from an EMBL/GenBank/DDBJ whole genome shotgun (WGS) entry which is preliminary data.</text>
</comment>
<dbReference type="GO" id="GO:0004674">
    <property type="term" value="F:protein serine/threonine kinase activity"/>
    <property type="evidence" value="ECO:0007669"/>
    <property type="project" value="UniProtKB-KW"/>
</dbReference>
<dbReference type="Pfam" id="PF00069">
    <property type="entry name" value="Pkinase"/>
    <property type="match status" value="1"/>
</dbReference>
<dbReference type="InterPro" id="IPR017441">
    <property type="entry name" value="Protein_kinase_ATP_BS"/>
</dbReference>
<evidence type="ECO:0000256" key="6">
    <source>
        <dbReference type="ARBA" id="ARBA00022840"/>
    </source>
</evidence>
<evidence type="ECO:0000313" key="12">
    <source>
        <dbReference type="Proteomes" id="UP001497623"/>
    </source>
</evidence>
<keyword evidence="5" id="KW-0418">Kinase</keyword>
<evidence type="ECO:0000256" key="8">
    <source>
        <dbReference type="RuleBase" id="RU000304"/>
    </source>
</evidence>
<evidence type="ECO:0000256" key="2">
    <source>
        <dbReference type="ARBA" id="ARBA00022553"/>
    </source>
</evidence>
<comment type="similarity">
    <text evidence="8">Belongs to the protein kinase superfamily.</text>
</comment>
<evidence type="ECO:0000259" key="9">
    <source>
        <dbReference type="PROSITE" id="PS50011"/>
    </source>
</evidence>
<dbReference type="InterPro" id="IPR011009">
    <property type="entry name" value="Kinase-like_dom_sf"/>
</dbReference>
<dbReference type="Gene3D" id="1.10.510.10">
    <property type="entry name" value="Transferase(Phosphotransferase) domain 1"/>
    <property type="match status" value="1"/>
</dbReference>
<evidence type="ECO:0000256" key="4">
    <source>
        <dbReference type="ARBA" id="ARBA00022741"/>
    </source>
</evidence>
<accession>A0AAV2Q3X1</accession>
<dbReference type="Gene3D" id="3.30.200.20">
    <property type="entry name" value="Phosphorylase Kinase, domain 1"/>
    <property type="match status" value="1"/>
</dbReference>
<organism evidence="11 12">
    <name type="scientific">Meganyctiphanes norvegica</name>
    <name type="common">Northern krill</name>
    <name type="synonym">Thysanopoda norvegica</name>
    <dbReference type="NCBI Taxonomy" id="48144"/>
    <lineage>
        <taxon>Eukaryota</taxon>
        <taxon>Metazoa</taxon>
        <taxon>Ecdysozoa</taxon>
        <taxon>Arthropoda</taxon>
        <taxon>Crustacea</taxon>
        <taxon>Multicrustacea</taxon>
        <taxon>Malacostraca</taxon>
        <taxon>Eumalacostraca</taxon>
        <taxon>Eucarida</taxon>
        <taxon>Euphausiacea</taxon>
        <taxon>Euphausiidae</taxon>
        <taxon>Meganyctiphanes</taxon>
    </lineage>
</organism>
<dbReference type="EMBL" id="CAXKWB010002820">
    <property type="protein sequence ID" value="CAL4067770.1"/>
    <property type="molecule type" value="Genomic_DNA"/>
</dbReference>
<evidence type="ECO:0000256" key="5">
    <source>
        <dbReference type="ARBA" id="ARBA00022777"/>
    </source>
</evidence>
<dbReference type="InterPro" id="IPR000961">
    <property type="entry name" value="AGC-kinase_C"/>
</dbReference>
<evidence type="ECO:0000313" key="11">
    <source>
        <dbReference type="EMBL" id="CAL4067770.1"/>
    </source>
</evidence>
<sequence length="434" mass="49858">MVSLEWYGTDPAKKPEIFNGLDKKVVTIIKAILNKDGNAIRGSVQALVKHVMPSVVDNIWTTLQTTLVEQMPKSSEEKPLTFSRFDSNSEYGLDSWPNSDTMCLNDFHFISVLGQGSFGKVVLSQLKDTGEYFAIKALKKRDIIDRKEIESVFAEKQILEVNSSVQHPFLINSYSSFQTKDHVCFVLEYAPGGDLMTHILEGAFDEHQAMFYAACVTLGLQYLHDNCIIYRDIKLENIMLDAHGYAKIADFGLSKENIRYDDFTNTFCGTSEFMAPEILNEDSYTRAVDWWGFGVLIFQMLVGDSPFPGNNDDEIFTSIINDEVCYPRFLSLEAISIIRKLLQKNPDKRLGSSKRGAEDIKLQNFFRDMRWDELLQKKIKPPFRPNLISHRDVRNFDTEFTYQDPNLNLMKDRCIITPTEQSLFKDFSYMADWC</sequence>
<dbReference type="SMART" id="SM00133">
    <property type="entry name" value="S_TK_X"/>
    <property type="match status" value="1"/>
</dbReference>
<dbReference type="PANTHER" id="PTHR24351">
    <property type="entry name" value="RIBOSOMAL PROTEIN S6 KINASE"/>
    <property type="match status" value="1"/>
</dbReference>
<evidence type="ECO:0000259" key="10">
    <source>
        <dbReference type="PROSITE" id="PS51285"/>
    </source>
</evidence>
<dbReference type="InterPro" id="IPR008271">
    <property type="entry name" value="Ser/Thr_kinase_AS"/>
</dbReference>
<feature type="binding site" evidence="7">
    <location>
        <position position="136"/>
    </location>
    <ligand>
        <name>ATP</name>
        <dbReference type="ChEBI" id="CHEBI:30616"/>
    </ligand>
</feature>
<evidence type="ECO:0000256" key="1">
    <source>
        <dbReference type="ARBA" id="ARBA00022527"/>
    </source>
</evidence>
<name>A0AAV2Q3X1_MEGNR</name>
<dbReference type="PROSITE" id="PS50011">
    <property type="entry name" value="PROTEIN_KINASE_DOM"/>
    <property type="match status" value="1"/>
</dbReference>
<feature type="domain" description="Protein kinase" evidence="9">
    <location>
        <begin position="107"/>
        <end position="366"/>
    </location>
</feature>
<keyword evidence="3" id="KW-0808">Transferase</keyword>
<feature type="domain" description="AGC-kinase C-terminal" evidence="10">
    <location>
        <begin position="367"/>
        <end position="434"/>
    </location>
</feature>
<dbReference type="SMART" id="SM00220">
    <property type="entry name" value="S_TKc"/>
    <property type="match status" value="1"/>
</dbReference>
<reference evidence="11 12" key="1">
    <citation type="submission" date="2024-05" db="EMBL/GenBank/DDBJ databases">
        <authorList>
            <person name="Wallberg A."/>
        </authorList>
    </citation>
    <scope>NUCLEOTIDE SEQUENCE [LARGE SCALE GENOMIC DNA]</scope>
</reference>
<gene>
    <name evidence="11" type="ORF">MNOR_LOCUS6718</name>
</gene>
<evidence type="ECO:0000256" key="3">
    <source>
        <dbReference type="ARBA" id="ARBA00022679"/>
    </source>
</evidence>
<keyword evidence="6 7" id="KW-0067">ATP-binding</keyword>
<dbReference type="PROSITE" id="PS00107">
    <property type="entry name" value="PROTEIN_KINASE_ATP"/>
    <property type="match status" value="1"/>
</dbReference>
<keyword evidence="1 8" id="KW-0723">Serine/threonine-protein kinase</keyword>
<dbReference type="Pfam" id="PF00433">
    <property type="entry name" value="Pkinase_C"/>
    <property type="match status" value="1"/>
</dbReference>
<dbReference type="PROSITE" id="PS51285">
    <property type="entry name" value="AGC_KINASE_CTER"/>
    <property type="match status" value="1"/>
</dbReference>
<dbReference type="Proteomes" id="UP001497623">
    <property type="component" value="Unassembled WGS sequence"/>
</dbReference>
<keyword evidence="2" id="KW-0597">Phosphoprotein</keyword>
<keyword evidence="4 7" id="KW-0547">Nucleotide-binding</keyword>
<keyword evidence="12" id="KW-1185">Reference proteome</keyword>
<dbReference type="FunFam" id="3.30.200.20:FF:000058">
    <property type="entry name" value="Putative serine/threonine-protein kinase N2"/>
    <property type="match status" value="1"/>
</dbReference>
<proteinExistence type="inferred from homology"/>
<dbReference type="InterPro" id="IPR017892">
    <property type="entry name" value="Pkinase_C"/>
</dbReference>
<evidence type="ECO:0000256" key="7">
    <source>
        <dbReference type="PROSITE-ProRule" id="PRU10141"/>
    </source>
</evidence>
<dbReference type="AlphaFoldDB" id="A0AAV2Q3X1"/>
<dbReference type="GO" id="GO:0005524">
    <property type="term" value="F:ATP binding"/>
    <property type="evidence" value="ECO:0007669"/>
    <property type="project" value="UniProtKB-UniRule"/>
</dbReference>
<dbReference type="FunFam" id="1.10.510.10:FF:000210">
    <property type="entry name" value="Non-specific serine/threonine protein kinase"/>
    <property type="match status" value="1"/>
</dbReference>